<dbReference type="EMBL" id="FQ790252">
    <property type="protein sequence ID" value="CCD43081.1"/>
    <property type="molecule type" value="Genomic_DNA"/>
</dbReference>
<gene>
    <name evidence="1" type="ORF">BofuT4_uP069210.1</name>
</gene>
<name>G2XQH6_BOTF4</name>
<sequence length="92" mass="10262">MPHRPHRPLSATFYIMSTPKYSILSPPTPTTTPAPSPSPALIQHTIMNAIRMLELGYSCRVHTFIQCLIELNIISKSFVTIWTSTAFAPQPP</sequence>
<dbReference type="InParanoid" id="G2XQH6"/>
<evidence type="ECO:0000313" key="1">
    <source>
        <dbReference type="EMBL" id="CCD43081.1"/>
    </source>
</evidence>
<accession>G2XQH6</accession>
<reference evidence="2" key="1">
    <citation type="journal article" date="2011" name="PLoS Genet.">
        <title>Genomic analysis of the necrotrophic fungal pathogens Sclerotinia sclerotiorum and Botrytis cinerea.</title>
        <authorList>
            <person name="Amselem J."/>
            <person name="Cuomo C.A."/>
            <person name="van Kan J.A."/>
            <person name="Viaud M."/>
            <person name="Benito E.P."/>
            <person name="Couloux A."/>
            <person name="Coutinho P.M."/>
            <person name="de Vries R.P."/>
            <person name="Dyer P.S."/>
            <person name="Fillinger S."/>
            <person name="Fournier E."/>
            <person name="Gout L."/>
            <person name="Hahn M."/>
            <person name="Kohn L."/>
            <person name="Lapalu N."/>
            <person name="Plummer K.M."/>
            <person name="Pradier J.M."/>
            <person name="Quevillon E."/>
            <person name="Sharon A."/>
            <person name="Simon A."/>
            <person name="ten Have A."/>
            <person name="Tudzynski B."/>
            <person name="Tudzynski P."/>
            <person name="Wincker P."/>
            <person name="Andrew M."/>
            <person name="Anthouard V."/>
            <person name="Beever R.E."/>
            <person name="Beffa R."/>
            <person name="Benoit I."/>
            <person name="Bouzid O."/>
            <person name="Brault B."/>
            <person name="Chen Z."/>
            <person name="Choquer M."/>
            <person name="Collemare J."/>
            <person name="Cotton P."/>
            <person name="Danchin E.G."/>
            <person name="Da Silva C."/>
            <person name="Gautier A."/>
            <person name="Giraud C."/>
            <person name="Giraud T."/>
            <person name="Gonzalez C."/>
            <person name="Grossetete S."/>
            <person name="Guldener U."/>
            <person name="Henrissat B."/>
            <person name="Howlett B.J."/>
            <person name="Kodira C."/>
            <person name="Kretschmer M."/>
            <person name="Lappartient A."/>
            <person name="Leroch M."/>
            <person name="Levis C."/>
            <person name="Mauceli E."/>
            <person name="Neuveglise C."/>
            <person name="Oeser B."/>
            <person name="Pearson M."/>
            <person name="Poulain J."/>
            <person name="Poussereau N."/>
            <person name="Quesneville H."/>
            <person name="Rascle C."/>
            <person name="Schumacher J."/>
            <person name="Segurens B."/>
            <person name="Sexton A."/>
            <person name="Silva E."/>
            <person name="Sirven C."/>
            <person name="Soanes D.M."/>
            <person name="Talbot N.J."/>
            <person name="Templeton M."/>
            <person name="Yandava C."/>
            <person name="Yarden O."/>
            <person name="Zeng Q."/>
            <person name="Rollins J.A."/>
            <person name="Lebrun M.H."/>
            <person name="Dickman M."/>
        </authorList>
    </citation>
    <scope>NUCLEOTIDE SEQUENCE [LARGE SCALE GENOMIC DNA]</scope>
    <source>
        <strain evidence="2">T4</strain>
    </source>
</reference>
<protein>
    <submittedName>
        <fullName evidence="1">Uncharacterized protein</fullName>
    </submittedName>
</protein>
<organism evidence="1 2">
    <name type="scientific">Botryotinia fuckeliana (strain T4)</name>
    <name type="common">Noble rot fungus</name>
    <name type="synonym">Botrytis cinerea</name>
    <dbReference type="NCBI Taxonomy" id="999810"/>
    <lineage>
        <taxon>Eukaryota</taxon>
        <taxon>Fungi</taxon>
        <taxon>Dikarya</taxon>
        <taxon>Ascomycota</taxon>
        <taxon>Pezizomycotina</taxon>
        <taxon>Leotiomycetes</taxon>
        <taxon>Helotiales</taxon>
        <taxon>Sclerotiniaceae</taxon>
        <taxon>Botrytis</taxon>
    </lineage>
</organism>
<evidence type="ECO:0000313" key="2">
    <source>
        <dbReference type="Proteomes" id="UP000008177"/>
    </source>
</evidence>
<dbReference type="AlphaFoldDB" id="G2XQH6"/>
<dbReference type="HOGENOM" id="CLU_2412999_0_0_1"/>
<proteinExistence type="predicted"/>
<dbReference type="Proteomes" id="UP000008177">
    <property type="component" value="Unplaced contigs"/>
</dbReference>